<gene>
    <name evidence="1" type="ORF">G2W53_006957</name>
</gene>
<dbReference type="AlphaFoldDB" id="A0A834X5U1"/>
<evidence type="ECO:0000313" key="2">
    <source>
        <dbReference type="Proteomes" id="UP000634136"/>
    </source>
</evidence>
<reference evidence="1" key="1">
    <citation type="submission" date="2020-09" db="EMBL/GenBank/DDBJ databases">
        <title>Genome-Enabled Discovery of Anthraquinone Biosynthesis in Senna tora.</title>
        <authorList>
            <person name="Kang S.-H."/>
            <person name="Pandey R.P."/>
            <person name="Lee C.-M."/>
            <person name="Sim J.-S."/>
            <person name="Jeong J.-T."/>
            <person name="Choi B.-S."/>
            <person name="Jung M."/>
            <person name="Ginzburg D."/>
            <person name="Zhao K."/>
            <person name="Won S.Y."/>
            <person name="Oh T.-J."/>
            <person name="Yu Y."/>
            <person name="Kim N.-H."/>
            <person name="Lee O.R."/>
            <person name="Lee T.-H."/>
            <person name="Bashyal P."/>
            <person name="Kim T.-S."/>
            <person name="Lee W.-H."/>
            <person name="Kawkins C."/>
            <person name="Kim C.-K."/>
            <person name="Kim J.S."/>
            <person name="Ahn B.O."/>
            <person name="Rhee S.Y."/>
            <person name="Sohng J.K."/>
        </authorList>
    </citation>
    <scope>NUCLEOTIDE SEQUENCE</scope>
    <source>
        <tissue evidence="1">Leaf</tissue>
    </source>
</reference>
<keyword evidence="2" id="KW-1185">Reference proteome</keyword>
<comment type="caution">
    <text evidence="1">The sequence shown here is derived from an EMBL/GenBank/DDBJ whole genome shotgun (WGS) entry which is preliminary data.</text>
</comment>
<proteinExistence type="predicted"/>
<dbReference type="EMBL" id="JAAIUW010000003">
    <property type="protein sequence ID" value="KAF7838475.1"/>
    <property type="molecule type" value="Genomic_DNA"/>
</dbReference>
<accession>A0A834X5U1</accession>
<protein>
    <submittedName>
        <fullName evidence="1">Uncharacterized protein</fullName>
    </submittedName>
</protein>
<evidence type="ECO:0000313" key="1">
    <source>
        <dbReference type="EMBL" id="KAF7838475.1"/>
    </source>
</evidence>
<dbReference type="Proteomes" id="UP000634136">
    <property type="component" value="Unassembled WGS sequence"/>
</dbReference>
<organism evidence="1 2">
    <name type="scientific">Senna tora</name>
    <dbReference type="NCBI Taxonomy" id="362788"/>
    <lineage>
        <taxon>Eukaryota</taxon>
        <taxon>Viridiplantae</taxon>
        <taxon>Streptophyta</taxon>
        <taxon>Embryophyta</taxon>
        <taxon>Tracheophyta</taxon>
        <taxon>Spermatophyta</taxon>
        <taxon>Magnoliopsida</taxon>
        <taxon>eudicotyledons</taxon>
        <taxon>Gunneridae</taxon>
        <taxon>Pentapetalae</taxon>
        <taxon>rosids</taxon>
        <taxon>fabids</taxon>
        <taxon>Fabales</taxon>
        <taxon>Fabaceae</taxon>
        <taxon>Caesalpinioideae</taxon>
        <taxon>Cassia clade</taxon>
        <taxon>Senna</taxon>
    </lineage>
</organism>
<sequence>MAGVDLTEEAAGYWTPDGIVAI</sequence>
<name>A0A834X5U1_9FABA</name>